<evidence type="ECO:0000256" key="1">
    <source>
        <dbReference type="ARBA" id="ARBA00022729"/>
    </source>
</evidence>
<evidence type="ECO:0000259" key="3">
    <source>
        <dbReference type="SMART" id="SM00560"/>
    </source>
</evidence>
<keyword evidence="1" id="KW-0732">Signal</keyword>
<organism evidence="4 5">
    <name type="scientific">candidate division WWE3 bacterium CG_4_10_14_0_2_um_filter_41_14</name>
    <dbReference type="NCBI Taxonomy" id="1975072"/>
    <lineage>
        <taxon>Bacteria</taxon>
        <taxon>Katanobacteria</taxon>
    </lineage>
</organism>
<dbReference type="Proteomes" id="UP000228920">
    <property type="component" value="Unassembled WGS sequence"/>
</dbReference>
<dbReference type="SMART" id="SM00560">
    <property type="entry name" value="LamGL"/>
    <property type="match status" value="1"/>
</dbReference>
<dbReference type="InterPro" id="IPR013320">
    <property type="entry name" value="ConA-like_dom_sf"/>
</dbReference>
<dbReference type="InterPro" id="IPR006558">
    <property type="entry name" value="LamG-like"/>
</dbReference>
<protein>
    <recommendedName>
        <fullName evidence="3">LamG-like jellyroll fold domain-containing protein</fullName>
    </recommendedName>
</protein>
<keyword evidence="2" id="KW-1015">Disulfide bond</keyword>
<reference evidence="5" key="1">
    <citation type="submission" date="2017-09" db="EMBL/GenBank/DDBJ databases">
        <title>Depth-based differentiation of microbial function through sediment-hosted aquifers and enrichment of novel symbionts in the deep terrestrial subsurface.</title>
        <authorList>
            <person name="Probst A.J."/>
            <person name="Ladd B."/>
            <person name="Jarett J.K."/>
            <person name="Geller-Mcgrath D.E."/>
            <person name="Sieber C.M.K."/>
            <person name="Emerson J.B."/>
            <person name="Anantharaman K."/>
            <person name="Thomas B.C."/>
            <person name="Malmstrom R."/>
            <person name="Stieglmeier M."/>
            <person name="Klingl A."/>
            <person name="Woyke T."/>
            <person name="Ryan C.M."/>
            <person name="Banfield J.F."/>
        </authorList>
    </citation>
    <scope>NUCLEOTIDE SEQUENCE [LARGE SCALE GENOMIC DNA]</scope>
</reference>
<dbReference type="Pfam" id="PF13385">
    <property type="entry name" value="Laminin_G_3"/>
    <property type="match status" value="2"/>
</dbReference>
<proteinExistence type="predicted"/>
<dbReference type="AlphaFoldDB" id="A0A2M7TEN9"/>
<sequence>ILYGDTTFTSGKLGQAGSFDGTGDYVSVADSTSLRITSGGLTLSGWMTMNNFTNGSMIFYKGEIANGNAGNYNFRVNSDRTIDFLFYDGVGVNKYWRSTSAVYPNDSNYHFISLSHQWGNGSSTKIYVDGVQVSGSWVSGTGNETPLANTDILTIGVQAINKSGGAVNYHNGKYDDVRIYNRALSAVEIENLYRTTSNEVVNETDAVVDTSTDNTFDGTSSIQRDTTVTAGLVGWWAMDEASGSYAYDRSGNGNTGTDTGGSSIVTGKLGRARSFDLGTNYIVLPSSTDFDFGTGAFSISGWVKADSLTNMITLFKKKTGNWGNANTTGYMLSVLPDGRVDLRVTDDPLVQDLLTSTGLIKVGNWYHITAVRDGASSKIFVNGIDGTATNGIDGTANTDITAQAIINHGGHVSYIGDGTLDDIRVYSRALSPSEIQTIYAEGQKAITGSVSVSADVKPS</sequence>
<evidence type="ECO:0000256" key="2">
    <source>
        <dbReference type="ARBA" id="ARBA00023157"/>
    </source>
</evidence>
<evidence type="ECO:0000313" key="5">
    <source>
        <dbReference type="Proteomes" id="UP000228920"/>
    </source>
</evidence>
<comment type="caution">
    <text evidence="4">The sequence shown here is derived from an EMBL/GenBank/DDBJ whole genome shotgun (WGS) entry which is preliminary data.</text>
</comment>
<feature type="non-terminal residue" evidence="4">
    <location>
        <position position="459"/>
    </location>
</feature>
<dbReference type="Gene3D" id="2.60.120.200">
    <property type="match status" value="2"/>
</dbReference>
<dbReference type="PANTHER" id="PTHR42535">
    <property type="entry name" value="OOKINETE PROTEIN, PUTATIVE-RELATED"/>
    <property type="match status" value="1"/>
</dbReference>
<accession>A0A2M7TEN9</accession>
<evidence type="ECO:0000313" key="4">
    <source>
        <dbReference type="EMBL" id="PIZ44141.1"/>
    </source>
</evidence>
<name>A0A2M7TEN9_UNCKA</name>
<feature type="domain" description="LamG-like jellyroll fold" evidence="3">
    <location>
        <begin position="295"/>
        <end position="433"/>
    </location>
</feature>
<gene>
    <name evidence="4" type="ORF">COY32_07020</name>
</gene>
<dbReference type="PANTHER" id="PTHR42535:SF2">
    <property type="entry name" value="CHROMOSOME UNDETERMINED SCAFFOLD_146, WHOLE GENOME SHOTGUN SEQUENCE"/>
    <property type="match status" value="1"/>
</dbReference>
<dbReference type="SUPFAM" id="SSF49899">
    <property type="entry name" value="Concanavalin A-like lectins/glucanases"/>
    <property type="match status" value="2"/>
</dbReference>
<dbReference type="EMBL" id="PFNL01000194">
    <property type="protein sequence ID" value="PIZ44141.1"/>
    <property type="molecule type" value="Genomic_DNA"/>
</dbReference>
<feature type="non-terminal residue" evidence="4">
    <location>
        <position position="1"/>
    </location>
</feature>